<dbReference type="PANTHER" id="PTHR46536">
    <property type="entry name" value="ARL14 EFFECTOR PROTEIN"/>
    <property type="match status" value="1"/>
</dbReference>
<protein>
    <recommendedName>
        <fullName evidence="2">ARF7 effector protein C-terminal domain-containing protein</fullName>
    </recommendedName>
</protein>
<dbReference type="OrthoDB" id="5984406at2759"/>
<proteinExistence type="predicted"/>
<dbReference type="STRING" id="6210.W6UQT9"/>
<evidence type="ECO:0000313" key="4">
    <source>
        <dbReference type="Proteomes" id="UP000019149"/>
    </source>
</evidence>
<name>W6UQT9_ECHGR</name>
<feature type="region of interest" description="Disordered" evidence="1">
    <location>
        <begin position="138"/>
        <end position="177"/>
    </location>
</feature>
<feature type="compositionally biased region" description="Polar residues" evidence="1">
    <location>
        <begin position="18"/>
        <end position="28"/>
    </location>
</feature>
<dbReference type="KEGG" id="egl:EGR_01193"/>
<evidence type="ECO:0000259" key="2">
    <source>
        <dbReference type="Pfam" id="PF14949"/>
    </source>
</evidence>
<dbReference type="AlphaFoldDB" id="W6UQT9"/>
<feature type="compositionally biased region" description="Polar residues" evidence="1">
    <location>
        <begin position="162"/>
        <end position="171"/>
    </location>
</feature>
<dbReference type="EMBL" id="APAU02000004">
    <property type="protein sequence ID" value="EUB64065.1"/>
    <property type="molecule type" value="Genomic_DNA"/>
</dbReference>
<sequence>MAEQMDVIPAAGVKTVSKSQIKTNSSVTDPLADNEISSAHPSADPSKSSGQVNNSEDNYRPAEALIDSTILSVDYPAETMPYFALIFLHFQDLENESESKVAAPDSMRLSLKQGTDKVQSTNASANVAGMPCAGKSVLSNASSTSLSKEKRKKKQVCRKSVASTPSTSSAEVSRLKFLNPGKQNEDLTLSWNHGSITRGFKRQHTLHIQGTGVAQTSASAAAELDRLRFINPGRQNTDLKPINWMQEGVYMTRGHRRQMELHAKLCEANSSDPPLYDSRGLLLSNMQDRCDCMRPDCPGCFLPCRRCHTTKCGPLCRIMRNFHYEKVGFGSLQRRFCRQWISALVTCLVDVEWCTKPSQERSLCVSATAFD</sequence>
<evidence type="ECO:0000313" key="3">
    <source>
        <dbReference type="EMBL" id="EUB64065.1"/>
    </source>
</evidence>
<dbReference type="Pfam" id="PF14949">
    <property type="entry name" value="ARF7EP_C"/>
    <property type="match status" value="1"/>
</dbReference>
<dbReference type="InterPro" id="IPR029264">
    <property type="entry name" value="ARF7EP_C"/>
</dbReference>
<gene>
    <name evidence="3" type="ORF">EGR_01193</name>
</gene>
<feature type="compositionally biased region" description="Polar residues" evidence="1">
    <location>
        <begin position="35"/>
        <end position="56"/>
    </location>
</feature>
<dbReference type="PANTHER" id="PTHR46536:SF3">
    <property type="entry name" value="ARF7 EFFECTOR PROTEIN C-TERMINAL DOMAIN-CONTAINING PROTEIN"/>
    <property type="match status" value="1"/>
</dbReference>
<comment type="caution">
    <text evidence="3">The sequence shown here is derived from an EMBL/GenBank/DDBJ whole genome shotgun (WGS) entry which is preliminary data.</text>
</comment>
<dbReference type="GeneID" id="36336908"/>
<reference evidence="3 4" key="1">
    <citation type="journal article" date="2013" name="Nat. Genet.">
        <title>The genome of the hydatid tapeworm Echinococcus granulosus.</title>
        <authorList>
            <person name="Zheng H."/>
            <person name="Zhang W."/>
            <person name="Zhang L."/>
            <person name="Zhang Z."/>
            <person name="Li J."/>
            <person name="Lu G."/>
            <person name="Zhu Y."/>
            <person name="Wang Y."/>
            <person name="Huang Y."/>
            <person name="Liu J."/>
            <person name="Kang H."/>
            <person name="Chen J."/>
            <person name="Wang L."/>
            <person name="Chen A."/>
            <person name="Yu S."/>
            <person name="Gao Z."/>
            <person name="Jin L."/>
            <person name="Gu W."/>
            <person name="Wang Z."/>
            <person name="Zhao L."/>
            <person name="Shi B."/>
            <person name="Wen H."/>
            <person name="Lin R."/>
            <person name="Jones M.K."/>
            <person name="Brejova B."/>
            <person name="Vinar T."/>
            <person name="Zhao G."/>
            <person name="McManus D.P."/>
            <person name="Chen Z."/>
            <person name="Zhou Y."/>
            <person name="Wang S."/>
        </authorList>
    </citation>
    <scope>NUCLEOTIDE SEQUENCE [LARGE SCALE GENOMIC DNA]</scope>
</reference>
<dbReference type="CTD" id="36336908"/>
<organism evidence="3 4">
    <name type="scientific">Echinococcus granulosus</name>
    <name type="common">Hydatid tapeworm</name>
    <dbReference type="NCBI Taxonomy" id="6210"/>
    <lineage>
        <taxon>Eukaryota</taxon>
        <taxon>Metazoa</taxon>
        <taxon>Spiralia</taxon>
        <taxon>Lophotrochozoa</taxon>
        <taxon>Platyhelminthes</taxon>
        <taxon>Cestoda</taxon>
        <taxon>Eucestoda</taxon>
        <taxon>Cyclophyllidea</taxon>
        <taxon>Taeniidae</taxon>
        <taxon>Echinococcus</taxon>
        <taxon>Echinococcus granulosus group</taxon>
    </lineage>
</organism>
<dbReference type="OMA" id="CDCMRPD"/>
<feature type="region of interest" description="Disordered" evidence="1">
    <location>
        <begin position="18"/>
        <end position="59"/>
    </location>
</feature>
<dbReference type="RefSeq" id="XP_024355261.1">
    <property type="nucleotide sequence ID" value="XM_024490442.1"/>
</dbReference>
<accession>W6UQT9</accession>
<evidence type="ECO:0000256" key="1">
    <source>
        <dbReference type="SAM" id="MobiDB-lite"/>
    </source>
</evidence>
<keyword evidence="4" id="KW-1185">Reference proteome</keyword>
<feature type="domain" description="ARF7 effector protein C-terminal" evidence="2">
    <location>
        <begin position="223"/>
        <end position="327"/>
    </location>
</feature>
<dbReference type="Proteomes" id="UP000019149">
    <property type="component" value="Unassembled WGS sequence"/>
</dbReference>